<dbReference type="AlphaFoldDB" id="A0AAV1L647"/>
<dbReference type="GO" id="GO:0008422">
    <property type="term" value="F:beta-glucosidase activity"/>
    <property type="evidence" value="ECO:0007669"/>
    <property type="project" value="TreeGrafter"/>
</dbReference>
<feature type="transmembrane region" description="Helical" evidence="7">
    <location>
        <begin position="501"/>
        <end position="522"/>
    </location>
</feature>
<dbReference type="EMBL" id="CAVLGL010000086">
    <property type="protein sequence ID" value="CAK1590861.1"/>
    <property type="molecule type" value="Genomic_DNA"/>
</dbReference>
<sequence>MLNTVWCESFRKFPTGFKFGSSTSSYQVEGAWNASDKGESIWDRLVHTNPKLIKNAENGDIAADSFHKWRQDVDIAADLGLNFYRFSISWPRLLPKGLTNEISEHGKKYYNNLIDALLEKGIEPVVTLYHWDMPQILQDLGGWTNPLMSDWFAEYARYAFSIFGDRVKTWITINEALVVCDFGYNSGVLAPGITEPTLAPYLCNKHILIAHAKAYRIYDEYFRPKQRGRVSLSNSLLWIEPLTPSDKELAELAREHSTGRYSHPIFSKKGGWPPSIEKVMAEYSRKQGFNVSTLPRFTKEEIKMMRGAYDFYALNHYTTRLIRPAKPGEDPGIWFITGSPEINGVLVVDPAWPYGESRLLPLYPEGIRRQIAWLMKQYGNVGFLITENGYSTSGSRLNDEDRVKFIRDYLEQVLLSIWIDGAKIMGYTYWSLIDNFEWMDGYSTKFGLYEVDFEHPERVRTPRASAQYYANVIRTNSIDSDTHQDANTLRRFRRKETENVASSYSGSPIAVSLCFVIGFLFVTSQI</sequence>
<keyword evidence="9" id="KW-1185">Reference proteome</keyword>
<dbReference type="PROSITE" id="PS00653">
    <property type="entry name" value="GLYCOSYL_HYDROL_F1_2"/>
    <property type="match status" value="1"/>
</dbReference>
<dbReference type="GO" id="GO:0005975">
    <property type="term" value="P:carbohydrate metabolic process"/>
    <property type="evidence" value="ECO:0007669"/>
    <property type="project" value="InterPro"/>
</dbReference>
<keyword evidence="7" id="KW-1133">Transmembrane helix</keyword>
<keyword evidence="7" id="KW-0812">Transmembrane</keyword>
<evidence type="ECO:0000256" key="5">
    <source>
        <dbReference type="ARBA" id="ARBA00023295"/>
    </source>
</evidence>
<organism evidence="8 9">
    <name type="scientific">Parnassius mnemosyne</name>
    <name type="common">clouded apollo</name>
    <dbReference type="NCBI Taxonomy" id="213953"/>
    <lineage>
        <taxon>Eukaryota</taxon>
        <taxon>Metazoa</taxon>
        <taxon>Ecdysozoa</taxon>
        <taxon>Arthropoda</taxon>
        <taxon>Hexapoda</taxon>
        <taxon>Insecta</taxon>
        <taxon>Pterygota</taxon>
        <taxon>Neoptera</taxon>
        <taxon>Endopterygota</taxon>
        <taxon>Lepidoptera</taxon>
        <taxon>Glossata</taxon>
        <taxon>Ditrysia</taxon>
        <taxon>Papilionoidea</taxon>
        <taxon>Papilionidae</taxon>
        <taxon>Parnassiinae</taxon>
        <taxon>Parnassini</taxon>
        <taxon>Parnassius</taxon>
        <taxon>Driopa</taxon>
    </lineage>
</organism>
<evidence type="ECO:0000256" key="7">
    <source>
        <dbReference type="SAM" id="Phobius"/>
    </source>
</evidence>
<evidence type="ECO:0000256" key="2">
    <source>
        <dbReference type="ARBA" id="ARBA00011738"/>
    </source>
</evidence>
<keyword evidence="4" id="KW-0325">Glycoprotein</keyword>
<dbReference type="Pfam" id="PF00232">
    <property type="entry name" value="Glyco_hydro_1"/>
    <property type="match status" value="1"/>
</dbReference>
<keyword evidence="3" id="KW-0378">Hydrolase</keyword>
<dbReference type="SUPFAM" id="SSF51445">
    <property type="entry name" value="(Trans)glycosidases"/>
    <property type="match status" value="1"/>
</dbReference>
<comment type="similarity">
    <text evidence="1 6">Belongs to the glycosyl hydrolase 1 family.</text>
</comment>
<comment type="caution">
    <text evidence="8">The sequence shown here is derived from an EMBL/GenBank/DDBJ whole genome shotgun (WGS) entry which is preliminary data.</text>
</comment>
<dbReference type="InterPro" id="IPR033132">
    <property type="entry name" value="GH_1_N_CS"/>
</dbReference>
<dbReference type="PRINTS" id="PR00131">
    <property type="entry name" value="GLHYDRLASE1"/>
</dbReference>
<dbReference type="Proteomes" id="UP001314205">
    <property type="component" value="Unassembled WGS sequence"/>
</dbReference>
<dbReference type="PANTHER" id="PTHR10353">
    <property type="entry name" value="GLYCOSYL HYDROLASE"/>
    <property type="match status" value="1"/>
</dbReference>
<reference evidence="8 9" key="1">
    <citation type="submission" date="2023-11" db="EMBL/GenBank/DDBJ databases">
        <authorList>
            <person name="Hedman E."/>
            <person name="Englund M."/>
            <person name="Stromberg M."/>
            <person name="Nyberg Akerstrom W."/>
            <person name="Nylinder S."/>
            <person name="Jareborg N."/>
            <person name="Kallberg Y."/>
            <person name="Kronander E."/>
        </authorList>
    </citation>
    <scope>NUCLEOTIDE SEQUENCE [LARGE SCALE GENOMIC DNA]</scope>
</reference>
<evidence type="ECO:0000313" key="9">
    <source>
        <dbReference type="Proteomes" id="UP001314205"/>
    </source>
</evidence>
<keyword evidence="7" id="KW-0472">Membrane</keyword>
<dbReference type="PANTHER" id="PTHR10353:SF36">
    <property type="entry name" value="LP05116P"/>
    <property type="match status" value="1"/>
</dbReference>
<keyword evidence="5" id="KW-0326">Glycosidase</keyword>
<evidence type="ECO:0008006" key="10">
    <source>
        <dbReference type="Google" id="ProtNLM"/>
    </source>
</evidence>
<dbReference type="InterPro" id="IPR017853">
    <property type="entry name" value="GH"/>
</dbReference>
<dbReference type="Gene3D" id="3.20.20.80">
    <property type="entry name" value="Glycosidases"/>
    <property type="match status" value="1"/>
</dbReference>
<evidence type="ECO:0000256" key="6">
    <source>
        <dbReference type="RuleBase" id="RU003690"/>
    </source>
</evidence>
<evidence type="ECO:0000313" key="8">
    <source>
        <dbReference type="EMBL" id="CAK1590861.1"/>
    </source>
</evidence>
<protein>
    <recommendedName>
        <fullName evidence="10">Myrosinase 1-like</fullName>
    </recommendedName>
</protein>
<evidence type="ECO:0000256" key="3">
    <source>
        <dbReference type="ARBA" id="ARBA00022801"/>
    </source>
</evidence>
<comment type="subunit">
    <text evidence="2">Homodimer.</text>
</comment>
<name>A0AAV1L647_9NEOP</name>
<evidence type="ECO:0000256" key="1">
    <source>
        <dbReference type="ARBA" id="ARBA00010838"/>
    </source>
</evidence>
<dbReference type="FunFam" id="3.20.20.80:FF:000013">
    <property type="entry name" value="lactase-phlorizin hydrolase"/>
    <property type="match status" value="1"/>
</dbReference>
<proteinExistence type="inferred from homology"/>
<dbReference type="InterPro" id="IPR001360">
    <property type="entry name" value="Glyco_hydro_1"/>
</dbReference>
<gene>
    <name evidence="8" type="ORF">PARMNEM_LOCUS11169</name>
</gene>
<evidence type="ECO:0000256" key="4">
    <source>
        <dbReference type="ARBA" id="ARBA00023180"/>
    </source>
</evidence>
<accession>A0AAV1L647</accession>